<dbReference type="Pfam" id="PF00291">
    <property type="entry name" value="PALP"/>
    <property type="match status" value="1"/>
</dbReference>
<evidence type="ECO:0000313" key="6">
    <source>
        <dbReference type="EMBL" id="PYC20259.1"/>
    </source>
</evidence>
<evidence type="ECO:0000256" key="1">
    <source>
        <dbReference type="ARBA" id="ARBA00001933"/>
    </source>
</evidence>
<dbReference type="PROSITE" id="PS00165">
    <property type="entry name" value="DEHYDRATASE_SER_THR"/>
    <property type="match status" value="1"/>
</dbReference>
<evidence type="ECO:0000256" key="4">
    <source>
        <dbReference type="ARBA" id="ARBA00023239"/>
    </source>
</evidence>
<protein>
    <submittedName>
        <fullName evidence="6">Serine/threonine dehydratase</fullName>
    </submittedName>
</protein>
<comment type="caution">
    <text evidence="6">The sequence shown here is derived from an EMBL/GenBank/DDBJ whole genome shotgun (WGS) entry which is preliminary data.</text>
</comment>
<reference evidence="6 7" key="1">
    <citation type="submission" date="2018-06" db="EMBL/GenBank/DDBJ databases">
        <title>Pseudomonas diversity within urban Lake Michigan freshwaters.</title>
        <authorList>
            <person name="Batrich M."/>
            <person name="Hatzopoulos T."/>
            <person name="Putonti C."/>
        </authorList>
    </citation>
    <scope>NUCLEOTIDE SEQUENCE [LARGE SCALE GENOMIC DNA]</scope>
    <source>
        <strain evidence="6 7">MB-090714</strain>
    </source>
</reference>
<dbReference type="FunFam" id="3.40.50.1100:FF:000005">
    <property type="entry name" value="Threonine dehydratase catabolic"/>
    <property type="match status" value="1"/>
</dbReference>
<dbReference type="Gene3D" id="3.40.50.1100">
    <property type="match status" value="2"/>
</dbReference>
<dbReference type="GO" id="GO:0009097">
    <property type="term" value="P:isoleucine biosynthetic process"/>
    <property type="evidence" value="ECO:0007669"/>
    <property type="project" value="TreeGrafter"/>
</dbReference>
<sequence length="326" mass="34631">MPTSNEETLSQLYSAIEEAHHAIRPQVALTPLSFSPGLSAQSGAQVYLKCEHLQHTGSFKFRGASNKLRLLDEESRRQGVITASSGNHGQALALAGQHLGVPVTVYTASYTSPIKLDAMRRFGANVITLDTDSLGAELEASKQSQATGKPFISPYNDLEIIAGQGTIGMEIIEQLPELDAIFVAVGGGGMISGIAAVLKKHNPAIRVVGCWPEVAPTMQRSIEAGEIIQMEEGETISDGTAGGVEPGAITLPLCQRLIDETVLVSEEEIHTAMREVARHERWIIEGAAGVAVAGLLKQSKACAGQRVAAVVCGRNIMLDQFLSAVR</sequence>
<dbReference type="GO" id="GO:0006567">
    <property type="term" value="P:L-threonine catabolic process"/>
    <property type="evidence" value="ECO:0007669"/>
    <property type="project" value="TreeGrafter"/>
</dbReference>
<dbReference type="CDD" id="cd01562">
    <property type="entry name" value="Thr-dehyd"/>
    <property type="match status" value="1"/>
</dbReference>
<dbReference type="InterPro" id="IPR036052">
    <property type="entry name" value="TrpB-like_PALP_sf"/>
</dbReference>
<gene>
    <name evidence="6" type="ORF">DMO17_18790</name>
</gene>
<evidence type="ECO:0000259" key="5">
    <source>
        <dbReference type="Pfam" id="PF00291"/>
    </source>
</evidence>
<dbReference type="GO" id="GO:0004794">
    <property type="term" value="F:threonine deaminase activity"/>
    <property type="evidence" value="ECO:0007669"/>
    <property type="project" value="TreeGrafter"/>
</dbReference>
<dbReference type="AlphaFoldDB" id="A0A2V4KJT6"/>
<dbReference type="Proteomes" id="UP000248146">
    <property type="component" value="Unassembled WGS sequence"/>
</dbReference>
<evidence type="ECO:0000256" key="3">
    <source>
        <dbReference type="ARBA" id="ARBA00022898"/>
    </source>
</evidence>
<name>A0A2V4KJT6_AQUAC</name>
<dbReference type="EMBL" id="QJRX01000011">
    <property type="protein sequence ID" value="PYC20259.1"/>
    <property type="molecule type" value="Genomic_DNA"/>
</dbReference>
<comment type="similarity">
    <text evidence="2">Belongs to the serine/threonine dehydratase family.</text>
</comment>
<dbReference type="NCBIfam" id="NF005292">
    <property type="entry name" value="PRK06815.1"/>
    <property type="match status" value="1"/>
</dbReference>
<dbReference type="PANTHER" id="PTHR48078:SF6">
    <property type="entry name" value="L-THREONINE DEHYDRATASE CATABOLIC TDCB"/>
    <property type="match status" value="1"/>
</dbReference>
<dbReference type="InterPro" id="IPR000634">
    <property type="entry name" value="Ser/Thr_deHydtase_PyrdxlP-BS"/>
</dbReference>
<dbReference type="SUPFAM" id="SSF53686">
    <property type="entry name" value="Tryptophan synthase beta subunit-like PLP-dependent enzymes"/>
    <property type="match status" value="1"/>
</dbReference>
<proteinExistence type="inferred from homology"/>
<accession>A0A2V4KJT6</accession>
<dbReference type="InterPro" id="IPR050147">
    <property type="entry name" value="Ser/Thr_Dehydratase"/>
</dbReference>
<evidence type="ECO:0000256" key="2">
    <source>
        <dbReference type="ARBA" id="ARBA00010869"/>
    </source>
</evidence>
<organism evidence="6 7">
    <name type="scientific">Aquipseudomonas alcaligenes</name>
    <name type="common">Pseudomonas alcaligenes</name>
    <dbReference type="NCBI Taxonomy" id="43263"/>
    <lineage>
        <taxon>Bacteria</taxon>
        <taxon>Pseudomonadati</taxon>
        <taxon>Pseudomonadota</taxon>
        <taxon>Gammaproteobacteria</taxon>
        <taxon>Pseudomonadales</taxon>
        <taxon>Pseudomonadaceae</taxon>
        <taxon>Aquipseudomonas</taxon>
    </lineage>
</organism>
<keyword evidence="3" id="KW-0663">Pyridoxal phosphate</keyword>
<dbReference type="OrthoDB" id="9811476at2"/>
<feature type="domain" description="Tryptophan synthase beta chain-like PALP" evidence="5">
    <location>
        <begin position="24"/>
        <end position="313"/>
    </location>
</feature>
<dbReference type="InterPro" id="IPR001926">
    <property type="entry name" value="TrpB-like_PALP"/>
</dbReference>
<dbReference type="GO" id="GO:0003941">
    <property type="term" value="F:L-serine ammonia-lyase activity"/>
    <property type="evidence" value="ECO:0007669"/>
    <property type="project" value="TreeGrafter"/>
</dbReference>
<keyword evidence="4" id="KW-0456">Lyase</keyword>
<dbReference type="PANTHER" id="PTHR48078">
    <property type="entry name" value="THREONINE DEHYDRATASE, MITOCHONDRIAL-RELATED"/>
    <property type="match status" value="1"/>
</dbReference>
<dbReference type="GO" id="GO:0006565">
    <property type="term" value="P:L-serine catabolic process"/>
    <property type="evidence" value="ECO:0007669"/>
    <property type="project" value="TreeGrafter"/>
</dbReference>
<dbReference type="GO" id="GO:0030170">
    <property type="term" value="F:pyridoxal phosphate binding"/>
    <property type="evidence" value="ECO:0007669"/>
    <property type="project" value="InterPro"/>
</dbReference>
<evidence type="ECO:0000313" key="7">
    <source>
        <dbReference type="Proteomes" id="UP000248146"/>
    </source>
</evidence>
<comment type="cofactor">
    <cofactor evidence="1">
        <name>pyridoxal 5'-phosphate</name>
        <dbReference type="ChEBI" id="CHEBI:597326"/>
    </cofactor>
</comment>